<gene>
    <name evidence="1" type="ORF">LCGC14_0275210</name>
</gene>
<reference evidence="1" key="1">
    <citation type="journal article" date="2015" name="Nature">
        <title>Complex archaea that bridge the gap between prokaryotes and eukaryotes.</title>
        <authorList>
            <person name="Spang A."/>
            <person name="Saw J.H."/>
            <person name="Jorgensen S.L."/>
            <person name="Zaremba-Niedzwiedzka K."/>
            <person name="Martijn J."/>
            <person name="Lind A.E."/>
            <person name="van Eijk R."/>
            <person name="Schleper C."/>
            <person name="Guy L."/>
            <person name="Ettema T.J."/>
        </authorList>
    </citation>
    <scope>NUCLEOTIDE SEQUENCE</scope>
</reference>
<dbReference type="EMBL" id="LAZR01000155">
    <property type="protein sequence ID" value="KKN85716.1"/>
    <property type="molecule type" value="Genomic_DNA"/>
</dbReference>
<dbReference type="AlphaFoldDB" id="A0A0F9WID1"/>
<proteinExistence type="predicted"/>
<sequence>MPITVRDPIYPETFRIYSDYATEAILEWPLQFVHVRGIGTPPTDHRYVSSPNQDGATYIESVLNPRAVQILLKIRDMWGPMIANAQQRRQGRRGELFDVLNPALAPFSFEMALHNGDIYTLKKVILDAGFDADGVGVGQGPRAQQVALRFRALNPTWWGIARTWTIDALNDNDVGIPIWDYQEPAQNFGTWFADCTIALTGPMTTPRVTLESWNADAAAFSILATIELAGNIVAGETVTITTEFGNRQAVDSSGDNVTLSDSTTFALFRLAFPPIRNLYNPPDETHYNNYIRILSPGGCTAASTMTVAYNDRWIGV</sequence>
<organism evidence="1">
    <name type="scientific">marine sediment metagenome</name>
    <dbReference type="NCBI Taxonomy" id="412755"/>
    <lineage>
        <taxon>unclassified sequences</taxon>
        <taxon>metagenomes</taxon>
        <taxon>ecological metagenomes</taxon>
    </lineage>
</organism>
<name>A0A0F9WID1_9ZZZZ</name>
<protein>
    <submittedName>
        <fullName evidence="1">Uncharacterized protein</fullName>
    </submittedName>
</protein>
<accession>A0A0F9WID1</accession>
<comment type="caution">
    <text evidence="1">The sequence shown here is derived from an EMBL/GenBank/DDBJ whole genome shotgun (WGS) entry which is preliminary data.</text>
</comment>
<evidence type="ECO:0000313" key="1">
    <source>
        <dbReference type="EMBL" id="KKN85716.1"/>
    </source>
</evidence>